<dbReference type="RefSeq" id="XP_013344412.1">
    <property type="nucleotide sequence ID" value="XM_013488958.1"/>
</dbReference>
<reference evidence="2 3" key="1">
    <citation type="journal article" date="2014" name="BMC Genomics">
        <title>Genome sequencing of four Aureobasidium pullulans varieties: biotechnological potential, stress tolerance, and description of new species.</title>
        <authorList>
            <person name="Gostin Ar C."/>
            <person name="Ohm R.A."/>
            <person name="Kogej T."/>
            <person name="Sonjak S."/>
            <person name="Turk M."/>
            <person name="Zajc J."/>
            <person name="Zalar P."/>
            <person name="Grube M."/>
            <person name="Sun H."/>
            <person name="Han J."/>
            <person name="Sharma A."/>
            <person name="Chiniquy J."/>
            <person name="Ngan C.Y."/>
            <person name="Lipzen A."/>
            <person name="Barry K."/>
            <person name="Grigoriev I.V."/>
            <person name="Gunde-Cimerman N."/>
        </authorList>
    </citation>
    <scope>NUCLEOTIDE SEQUENCE [LARGE SCALE GENOMIC DNA]</scope>
    <source>
        <strain evidence="2 3">EXF-2481</strain>
    </source>
</reference>
<feature type="region of interest" description="Disordered" evidence="1">
    <location>
        <begin position="44"/>
        <end position="68"/>
    </location>
</feature>
<feature type="compositionally biased region" description="Basic and acidic residues" evidence="1">
    <location>
        <begin position="154"/>
        <end position="165"/>
    </location>
</feature>
<dbReference type="HOGENOM" id="CLU_318840_0_0_1"/>
<name>A0A074ZBE4_AURSE</name>
<dbReference type="GeneID" id="25367301"/>
<evidence type="ECO:0000313" key="3">
    <source>
        <dbReference type="Proteomes" id="UP000030641"/>
    </source>
</evidence>
<evidence type="ECO:0000256" key="1">
    <source>
        <dbReference type="SAM" id="MobiDB-lite"/>
    </source>
</evidence>
<dbReference type="InParanoid" id="A0A074ZBE4"/>
<dbReference type="AlphaFoldDB" id="A0A074ZBE4"/>
<sequence>MDRKRKRQSGVEFWTASKCQRLLRPITSRIAPLRRNQYTLNTEISHKDLEDQPKSELPSKNPSLAADVRPGTTFSDPTWIPSDQSKNCQLKKYSVRHRTAHTSSGQVSSPQACLVSLPTPFKARASKRGTPIKQAFSSLDTSSSPCVVRRLPPAKKERQRKDHFTRAPTAQQSVELQGRQNYERTFELHQGVTDGFSLLLQRTTFTDPDNLQRKGASSLLSMCIRKVPDYIQAEEDWRRSIDEDDDTDVSAEVYEELEDLGSVQGHGWSGLREVVIAHGLSLIHEIIKNKLVATETRAELARIPAKYGLHRASEVLLLAYTQSLPLKRPLSVDSRLFDGCLSGLTTMQSVSAQNEVFVRILDVLFTSGRLNLSWLAARDMVTLSSGMVRALASRTEISELTLQFLQARILQVCEAELKGSRARQQGPGSRSEIWTKLDKSLSSTTVSIITVLTAIVLIERDLHKLDGSRKGYPAAESLLTRLSITLLAIMEASDPQLANQGTYHQQSTVCFAILTSSLVLGVKHDGTERNQISCQRKAILEGLINIHGNGTSDGVHTVVEHAAAFLVDLSRCCGQSLHSDSQSCLESLVRQILEESQHGPETEKSFLKQWAVESSLHSAKTYATQRSRLFLDDIETAMAQQKPLSLQDPDCDANGSLEPFAEQSLCWEEGLCEWIVASPLRAMNSRVAAGSMHKRRSMTSSSESDMDDSGYLSEVERTPAHRQKNARMSDLLASPDMLGFNFGIPSYSDTSTRSETMEITAKGQKTMSNEQPLHPSPEFVLSEGGFHKSAAVFSNAAQVDETALEAEACSDVSHKDRFDKAERLVRKSKSQAAKQATPTKRCIYSTTAQKPSGLVQQISNKDLVSDLAENEIDELAMSCTKTCRDMSAASKGVTNKTVGRIALPTRRSSHLVDSSDDELGF</sequence>
<dbReference type="EMBL" id="KL584757">
    <property type="protein sequence ID" value="KEQ96051.1"/>
    <property type="molecule type" value="Genomic_DNA"/>
</dbReference>
<gene>
    <name evidence="2" type="ORF">AUEXF2481DRAFT_4304</name>
</gene>
<organism evidence="2 3">
    <name type="scientific">Aureobasidium subglaciale (strain EXF-2481)</name>
    <name type="common">Aureobasidium pullulans var. subglaciale</name>
    <dbReference type="NCBI Taxonomy" id="1043005"/>
    <lineage>
        <taxon>Eukaryota</taxon>
        <taxon>Fungi</taxon>
        <taxon>Dikarya</taxon>
        <taxon>Ascomycota</taxon>
        <taxon>Pezizomycotina</taxon>
        <taxon>Dothideomycetes</taxon>
        <taxon>Dothideomycetidae</taxon>
        <taxon>Dothideales</taxon>
        <taxon>Saccotheciaceae</taxon>
        <taxon>Aureobasidium</taxon>
    </lineage>
</organism>
<feature type="compositionally biased region" description="Basic and acidic residues" evidence="1">
    <location>
        <begin position="44"/>
        <end position="54"/>
    </location>
</feature>
<protein>
    <submittedName>
        <fullName evidence="2">Uncharacterized protein</fullName>
    </submittedName>
</protein>
<feature type="region of interest" description="Disordered" evidence="1">
    <location>
        <begin position="154"/>
        <end position="174"/>
    </location>
</feature>
<evidence type="ECO:0000313" key="2">
    <source>
        <dbReference type="EMBL" id="KEQ96051.1"/>
    </source>
</evidence>
<dbReference type="OrthoDB" id="4159838at2759"/>
<dbReference type="Proteomes" id="UP000030641">
    <property type="component" value="Unassembled WGS sequence"/>
</dbReference>
<accession>A0A074ZBE4</accession>
<dbReference type="OMA" id="CGMHISR"/>
<keyword evidence="3" id="KW-1185">Reference proteome</keyword>
<proteinExistence type="predicted"/>